<dbReference type="EMBL" id="FNCG01000012">
    <property type="protein sequence ID" value="SDH79909.1"/>
    <property type="molecule type" value="Genomic_DNA"/>
</dbReference>
<sequence>MRYLSSICKFTLKTRITMFEKLFLLVKDNAGTAVINNPVIPAKYHEAVINEASSSIIEVLKGQLESGKVKELIKYFQFSGSYNNSLVSSITNRFANKLNTFYSIDPAHALTVAKALIPTVMNELIKETKSGEAKEFALGTMLTKLNGNRTDLNPLVNNLMVA</sequence>
<dbReference type="STRING" id="551996.SAMN05192573_112227"/>
<keyword evidence="2" id="KW-1185">Reference proteome</keyword>
<reference evidence="2" key="1">
    <citation type="submission" date="2016-10" db="EMBL/GenBank/DDBJ databases">
        <authorList>
            <person name="Varghese N."/>
            <person name="Submissions S."/>
        </authorList>
    </citation>
    <scope>NUCLEOTIDE SEQUENCE [LARGE SCALE GENOMIC DNA]</scope>
    <source>
        <strain evidence="2">Gh-67</strain>
    </source>
</reference>
<proteinExistence type="predicted"/>
<evidence type="ECO:0000313" key="2">
    <source>
        <dbReference type="Proteomes" id="UP000199705"/>
    </source>
</evidence>
<dbReference type="AlphaFoldDB" id="A0A1G8FD47"/>
<name>A0A1G8FD47_9SPHI</name>
<accession>A0A1G8FD47</accession>
<organism evidence="1 2">
    <name type="scientific">Mucilaginibacter gossypii</name>
    <dbReference type="NCBI Taxonomy" id="551996"/>
    <lineage>
        <taxon>Bacteria</taxon>
        <taxon>Pseudomonadati</taxon>
        <taxon>Bacteroidota</taxon>
        <taxon>Sphingobacteriia</taxon>
        <taxon>Sphingobacteriales</taxon>
        <taxon>Sphingobacteriaceae</taxon>
        <taxon>Mucilaginibacter</taxon>
    </lineage>
</organism>
<evidence type="ECO:0000313" key="1">
    <source>
        <dbReference type="EMBL" id="SDH79909.1"/>
    </source>
</evidence>
<protein>
    <submittedName>
        <fullName evidence="1">Uncharacterized protein</fullName>
    </submittedName>
</protein>
<gene>
    <name evidence="1" type="ORF">SAMN05192573_112227</name>
</gene>
<dbReference type="Proteomes" id="UP000199705">
    <property type="component" value="Unassembled WGS sequence"/>
</dbReference>